<evidence type="ECO:0000313" key="1">
    <source>
        <dbReference type="EMBL" id="MBN3968300.1"/>
    </source>
</evidence>
<keyword evidence="2" id="KW-1185">Reference proteome</keyword>
<dbReference type="EMBL" id="JADEVO010000048">
    <property type="protein sequence ID" value="MBN3968300.1"/>
    <property type="molecule type" value="Genomic_DNA"/>
</dbReference>
<evidence type="ECO:0000313" key="2">
    <source>
        <dbReference type="Proteomes" id="UP000772591"/>
    </source>
</evidence>
<accession>A0ABS3AMC3</accession>
<gene>
    <name evidence="1" type="ORF">IMW75_23895</name>
</gene>
<proteinExistence type="predicted"/>
<name>A0ABS3AMC3_9PSED</name>
<dbReference type="RefSeq" id="WP_205893944.1">
    <property type="nucleotide sequence ID" value="NZ_JADEVO010000048.1"/>
</dbReference>
<reference evidence="1 2" key="1">
    <citation type="journal article" date="2021" name="Int. J. Syst. Evol. Microbiol.">
        <title>Pseudomonas piscium sp. nov., Pseudomonas pisciculturae sp. nov., Pseudomonas mucoides sp. nov. and Pseudomonas neuropathica sp. nov. isolated from rainbow trout.</title>
        <authorList>
            <person name="Duman M."/>
            <person name="Mulet M."/>
            <person name="Altun S."/>
            <person name="Saticioglu I.B."/>
            <person name="Gomila M."/>
            <person name="Lalucat J."/>
            <person name="Garcia-Valdes E."/>
        </authorList>
    </citation>
    <scope>NUCLEOTIDE SEQUENCE [LARGE SCALE GENOMIC DNA]</scope>
    <source>
        <strain evidence="1 2">LMG 28632</strain>
    </source>
</reference>
<protein>
    <submittedName>
        <fullName evidence="1">Uncharacterized protein</fullName>
    </submittedName>
</protein>
<comment type="caution">
    <text evidence="1">The sequence shown here is derived from an EMBL/GenBank/DDBJ whole genome shotgun (WGS) entry which is preliminary data.</text>
</comment>
<organism evidence="1 2">
    <name type="scientific">Pseudomonas gregormendelii</name>
    <dbReference type="NCBI Taxonomy" id="1628277"/>
    <lineage>
        <taxon>Bacteria</taxon>
        <taxon>Pseudomonadati</taxon>
        <taxon>Pseudomonadota</taxon>
        <taxon>Gammaproteobacteria</taxon>
        <taxon>Pseudomonadales</taxon>
        <taxon>Pseudomonadaceae</taxon>
        <taxon>Pseudomonas</taxon>
    </lineage>
</organism>
<sequence length="101" mass="11766">MGHELFQYPDGKTNYQIINELGEKTTITLEKWVADVIQLEFDDVHGRLQKAYDKILNDKPELSRRERGNAIRQMAERSANNFQASKKKVLGWNDDELFALL</sequence>
<dbReference type="Proteomes" id="UP000772591">
    <property type="component" value="Unassembled WGS sequence"/>
</dbReference>